<keyword evidence="2" id="KW-1185">Reference proteome</keyword>
<evidence type="ECO:0000313" key="1">
    <source>
        <dbReference type="EMBL" id="BBO77426.1"/>
    </source>
</evidence>
<accession>A0A5K7Z6J8</accession>
<dbReference type="Pfam" id="PF07396">
    <property type="entry name" value="Porin_O_P"/>
    <property type="match status" value="1"/>
</dbReference>
<gene>
    <name evidence="1" type="ORF">DSCW_48430</name>
</gene>
<reference evidence="1 2" key="1">
    <citation type="submission" date="2019-11" db="EMBL/GenBank/DDBJ databases">
        <title>Comparative genomics of hydrocarbon-degrading Desulfosarcina strains.</title>
        <authorList>
            <person name="Watanabe M."/>
            <person name="Kojima H."/>
            <person name="Fukui M."/>
        </authorList>
    </citation>
    <scope>NUCLEOTIDE SEQUENCE [LARGE SCALE GENOMIC DNA]</scope>
    <source>
        <strain evidence="1 2">PP31</strain>
    </source>
</reference>
<evidence type="ECO:0000313" key="2">
    <source>
        <dbReference type="Proteomes" id="UP000427769"/>
    </source>
</evidence>
<dbReference type="AlphaFoldDB" id="A0A5K7Z6J8"/>
<name>A0A5K7Z6J8_9BACT</name>
<protein>
    <submittedName>
        <fullName evidence="1">Outer membrane channel protein</fullName>
    </submittedName>
</protein>
<dbReference type="Proteomes" id="UP000427769">
    <property type="component" value="Chromosome"/>
</dbReference>
<dbReference type="EMBL" id="AP021875">
    <property type="protein sequence ID" value="BBO77426.1"/>
    <property type="molecule type" value="Genomic_DNA"/>
</dbReference>
<dbReference type="InterPro" id="IPR023614">
    <property type="entry name" value="Porin_dom_sf"/>
</dbReference>
<dbReference type="KEGG" id="dwd:DSCW_48430"/>
<proteinExistence type="predicted"/>
<organism evidence="1 2">
    <name type="scientific">Desulfosarcina widdelii</name>
    <dbReference type="NCBI Taxonomy" id="947919"/>
    <lineage>
        <taxon>Bacteria</taxon>
        <taxon>Pseudomonadati</taxon>
        <taxon>Thermodesulfobacteriota</taxon>
        <taxon>Desulfobacteria</taxon>
        <taxon>Desulfobacterales</taxon>
        <taxon>Desulfosarcinaceae</taxon>
        <taxon>Desulfosarcina</taxon>
    </lineage>
</organism>
<dbReference type="InterPro" id="IPR010870">
    <property type="entry name" value="Porin_O/P"/>
</dbReference>
<sequence length="375" mass="41079">MKIGDETEIDLGFRLQTQFISWDNKGGTTGDSEQLFNVRRARLRLGGKVTKWMNFFLQTEKGGGADGSGYDMRLIDAFVTLNLHPLAHIYMGENMAPAGRQHTTSSGALMAIDRPGITNYNLTWGLNGRFGFNNASLTDGNLALSNDESVRDNGATLFGSSSVAEMFHFKYYFGVYDGIQASGEDKERYTARLQVNLFDAEPGYYNSSTYLGKKRTVGLGVSYDTQDDIATDAVQGATGYTWYSVDVFADLPLGPGAATLEAAYSDLDLDDATQLNDGTGSQNALETQGNGWYAQAGYYFESLKLQPWVGYEKWESDAADGTGGWDGWKAGLTYFFDGHNANIKAGYESVKTEQPIGGSNEDTINSFIVGFYITY</sequence>
<dbReference type="SUPFAM" id="SSF56935">
    <property type="entry name" value="Porins"/>
    <property type="match status" value="1"/>
</dbReference>
<dbReference type="Gene3D" id="2.40.160.10">
    <property type="entry name" value="Porin"/>
    <property type="match status" value="1"/>
</dbReference>